<reference evidence="1 2" key="1">
    <citation type="submission" date="2020-10" db="EMBL/GenBank/DDBJ databases">
        <title>Connecting structure to function with the recovery of over 1000 high-quality activated sludge metagenome-assembled genomes encoding full-length rRNA genes using long-read sequencing.</title>
        <authorList>
            <person name="Singleton C.M."/>
            <person name="Petriglieri F."/>
            <person name="Kristensen J.M."/>
            <person name="Kirkegaard R.H."/>
            <person name="Michaelsen T.Y."/>
            <person name="Andersen M.H."/>
            <person name="Karst S.M."/>
            <person name="Dueholm M.S."/>
            <person name="Nielsen P.H."/>
            <person name="Albertsen M."/>
        </authorList>
    </citation>
    <scope>NUCLEOTIDE SEQUENCE [LARGE SCALE GENOMIC DNA]</scope>
    <source>
        <strain evidence="1">Fred_18-Q3-R57-64_BAT3C.720</strain>
    </source>
</reference>
<accession>A0A935T763</accession>
<evidence type="ECO:0000313" key="2">
    <source>
        <dbReference type="Proteomes" id="UP000706151"/>
    </source>
</evidence>
<organism evidence="1 2">
    <name type="scientific">Candidatus Accumulibacter affinis</name>
    <dbReference type="NCBI Taxonomy" id="2954384"/>
    <lineage>
        <taxon>Bacteria</taxon>
        <taxon>Pseudomonadati</taxon>
        <taxon>Pseudomonadota</taxon>
        <taxon>Betaproteobacteria</taxon>
        <taxon>Candidatus Accumulibacter</taxon>
    </lineage>
</organism>
<protein>
    <submittedName>
        <fullName evidence="1">AlpA family phage regulatory protein</fullName>
    </submittedName>
</protein>
<dbReference type="InterPro" id="IPR010260">
    <property type="entry name" value="AlpA"/>
</dbReference>
<gene>
    <name evidence="1" type="ORF">IPK02_00640</name>
</gene>
<sequence length="71" mass="7926">MQMTLPETGFLRLPQIIGNPDAIPPVPPLIPVKKSCWWAGVKTGRFPKPVKLGPRVTVWRVEDIRALIARA</sequence>
<comment type="caution">
    <text evidence="1">The sequence shown here is derived from an EMBL/GenBank/DDBJ whole genome shotgun (WGS) entry which is preliminary data.</text>
</comment>
<dbReference type="EMBL" id="JADJOT010000001">
    <property type="protein sequence ID" value="MBK7952584.1"/>
    <property type="molecule type" value="Genomic_DNA"/>
</dbReference>
<dbReference type="Pfam" id="PF05930">
    <property type="entry name" value="Phage_AlpA"/>
    <property type="match status" value="1"/>
</dbReference>
<dbReference type="AlphaFoldDB" id="A0A935T763"/>
<proteinExistence type="predicted"/>
<name>A0A935T763_9PROT</name>
<dbReference type="Gene3D" id="1.10.238.160">
    <property type="match status" value="1"/>
</dbReference>
<dbReference type="Proteomes" id="UP000706151">
    <property type="component" value="Unassembled WGS sequence"/>
</dbReference>
<evidence type="ECO:0000313" key="1">
    <source>
        <dbReference type="EMBL" id="MBK7952584.1"/>
    </source>
</evidence>